<keyword evidence="2" id="KW-1133">Transmembrane helix</keyword>
<gene>
    <name evidence="4" type="ORF">HXX76_001218</name>
</gene>
<feature type="domain" description="BAP29/BAP31 transmembrane" evidence="3">
    <location>
        <begin position="1"/>
        <end position="112"/>
    </location>
</feature>
<dbReference type="OrthoDB" id="541700at2759"/>
<evidence type="ECO:0000259" key="3">
    <source>
        <dbReference type="Pfam" id="PF05529"/>
    </source>
</evidence>
<dbReference type="Pfam" id="PF05529">
    <property type="entry name" value="Bap31"/>
    <property type="match status" value="1"/>
</dbReference>
<keyword evidence="2" id="KW-0812">Transmembrane</keyword>
<keyword evidence="2" id="KW-0472">Membrane</keyword>
<keyword evidence="5" id="KW-1185">Reference proteome</keyword>
<dbReference type="AlphaFoldDB" id="A0A835WBT8"/>
<protein>
    <recommendedName>
        <fullName evidence="3">BAP29/BAP31 transmembrane domain-containing protein</fullName>
    </recommendedName>
</protein>
<name>A0A835WBT8_CHLIN</name>
<comment type="caution">
    <text evidence="4">The sequence shown here is derived from an EMBL/GenBank/DDBJ whole genome shotgun (WGS) entry which is preliminary data.</text>
</comment>
<evidence type="ECO:0000313" key="5">
    <source>
        <dbReference type="Proteomes" id="UP000650467"/>
    </source>
</evidence>
<feature type="region of interest" description="Disordered" evidence="1">
    <location>
        <begin position="124"/>
        <end position="167"/>
    </location>
</feature>
<evidence type="ECO:0000256" key="1">
    <source>
        <dbReference type="SAM" id="MobiDB-lite"/>
    </source>
</evidence>
<evidence type="ECO:0000256" key="2">
    <source>
        <dbReference type="SAM" id="Phobius"/>
    </source>
</evidence>
<evidence type="ECO:0000313" key="4">
    <source>
        <dbReference type="EMBL" id="KAG2444466.1"/>
    </source>
</evidence>
<dbReference type="EMBL" id="JAEHOC010000002">
    <property type="protein sequence ID" value="KAG2444466.1"/>
    <property type="molecule type" value="Genomic_DNA"/>
</dbReference>
<feature type="transmembrane region" description="Helical" evidence="2">
    <location>
        <begin position="80"/>
        <end position="99"/>
    </location>
</feature>
<accession>A0A835WBT8</accession>
<proteinExistence type="predicted"/>
<dbReference type="InterPro" id="IPR040463">
    <property type="entry name" value="BAP29/BAP31_N"/>
</dbReference>
<dbReference type="Proteomes" id="UP000650467">
    <property type="component" value="Unassembled WGS sequence"/>
</dbReference>
<organism evidence="4 5">
    <name type="scientific">Chlamydomonas incerta</name>
    <dbReference type="NCBI Taxonomy" id="51695"/>
    <lineage>
        <taxon>Eukaryota</taxon>
        <taxon>Viridiplantae</taxon>
        <taxon>Chlorophyta</taxon>
        <taxon>core chlorophytes</taxon>
        <taxon>Chlorophyceae</taxon>
        <taxon>CS clade</taxon>
        <taxon>Chlamydomonadales</taxon>
        <taxon>Chlamydomonadaceae</taxon>
        <taxon>Chlamydomonas</taxon>
    </lineage>
</organism>
<reference evidence="4" key="1">
    <citation type="journal article" date="2020" name="bioRxiv">
        <title>Comparative genomics of Chlamydomonas.</title>
        <authorList>
            <person name="Craig R.J."/>
            <person name="Hasan A.R."/>
            <person name="Ness R.W."/>
            <person name="Keightley P.D."/>
        </authorList>
    </citation>
    <scope>NUCLEOTIDE SEQUENCE</scope>
    <source>
        <strain evidence="4">SAG 7.73</strain>
    </source>
</reference>
<sequence>MLPMPQVVKKGLLAFTRQFLFMKLAGQVLLVHVALVITGTAFAASCMHTYHISQTPLPDTLTPNQRTALLAKRWREERNFWIATLTFLLWGLLYRFYALTIEHMGLRDRVRQLELAAVGATRGSGSVAAGGRVPASSTGGKGAAVEPSAPPAPAEMLSGGKEEKKGK</sequence>